<reference evidence="3 4" key="1">
    <citation type="journal article" date="2019" name="Int. J. Syst. Evol. Microbiol.">
        <title>The Global Catalogue of Microorganisms (GCM) 10K type strain sequencing project: providing services to taxonomists for standard genome sequencing and annotation.</title>
        <authorList>
            <consortium name="The Broad Institute Genomics Platform"/>
            <consortium name="The Broad Institute Genome Sequencing Center for Infectious Disease"/>
            <person name="Wu L."/>
            <person name="Ma J."/>
        </authorList>
    </citation>
    <scope>NUCLEOTIDE SEQUENCE [LARGE SCALE GENOMIC DNA]</scope>
    <source>
        <strain evidence="3 4">JCM 14560</strain>
    </source>
</reference>
<accession>A0ABN2ZBV3</accession>
<protein>
    <submittedName>
        <fullName evidence="3">Uncharacterized protein</fullName>
    </submittedName>
</protein>
<keyword evidence="2" id="KW-0812">Transmembrane</keyword>
<evidence type="ECO:0000313" key="3">
    <source>
        <dbReference type="EMBL" id="GAA2139864.1"/>
    </source>
</evidence>
<keyword evidence="2" id="KW-0472">Membrane</keyword>
<keyword evidence="2" id="KW-1133">Transmembrane helix</keyword>
<feature type="transmembrane region" description="Helical" evidence="2">
    <location>
        <begin position="12"/>
        <end position="34"/>
    </location>
</feature>
<gene>
    <name evidence="3" type="ORF">GCM10009760_22580</name>
</gene>
<evidence type="ECO:0000313" key="4">
    <source>
        <dbReference type="Proteomes" id="UP001422759"/>
    </source>
</evidence>
<dbReference type="EMBL" id="BAAANT010000010">
    <property type="protein sequence ID" value="GAA2139864.1"/>
    <property type="molecule type" value="Genomic_DNA"/>
</dbReference>
<name>A0ABN2ZBV3_9ACTN</name>
<organism evidence="3 4">
    <name type="scientific">Kitasatospora kazusensis</name>
    <dbReference type="NCBI Taxonomy" id="407974"/>
    <lineage>
        <taxon>Bacteria</taxon>
        <taxon>Bacillati</taxon>
        <taxon>Actinomycetota</taxon>
        <taxon>Actinomycetes</taxon>
        <taxon>Kitasatosporales</taxon>
        <taxon>Streptomycetaceae</taxon>
        <taxon>Kitasatospora</taxon>
    </lineage>
</organism>
<proteinExistence type="predicted"/>
<sequence length="260" mass="27255">MATSTWGRAALGTLRFALVAFACLGILAVLLWSLSWQLFDFNGPDPLDTTAYDAYLDIGLAWAIGIGIAGIVGSFTLRPRGARSSLGWLACCDLGLALAVLWPVQAVALALLFAARAGKRSRWLRGSVALAGVAVLAVGGTWGFRGHEAEQPWDPDSPAATALVGTWTGPGGQLLELQPDGHYRTTTYPGDPAPATTPQPPSYLTGTWKLTALSNADTPRTVVLDGAAIGLDVYGALSPTTLCEPQGPDFCDVALHRTKP</sequence>
<feature type="transmembrane region" description="Helical" evidence="2">
    <location>
        <begin position="54"/>
        <end position="75"/>
    </location>
</feature>
<feature type="compositionally biased region" description="Pro residues" evidence="1">
    <location>
        <begin position="191"/>
        <end position="201"/>
    </location>
</feature>
<evidence type="ECO:0000256" key="2">
    <source>
        <dbReference type="SAM" id="Phobius"/>
    </source>
</evidence>
<feature type="region of interest" description="Disordered" evidence="1">
    <location>
        <begin position="181"/>
        <end position="202"/>
    </location>
</feature>
<evidence type="ECO:0000256" key="1">
    <source>
        <dbReference type="SAM" id="MobiDB-lite"/>
    </source>
</evidence>
<feature type="transmembrane region" description="Helical" evidence="2">
    <location>
        <begin position="87"/>
        <end position="114"/>
    </location>
</feature>
<dbReference type="RefSeq" id="WP_344463546.1">
    <property type="nucleotide sequence ID" value="NZ_BAAANT010000010.1"/>
</dbReference>
<comment type="caution">
    <text evidence="3">The sequence shown here is derived from an EMBL/GenBank/DDBJ whole genome shotgun (WGS) entry which is preliminary data.</text>
</comment>
<keyword evidence="4" id="KW-1185">Reference proteome</keyword>
<dbReference type="Proteomes" id="UP001422759">
    <property type="component" value="Unassembled WGS sequence"/>
</dbReference>